<evidence type="ECO:0000313" key="2">
    <source>
        <dbReference type="EMBL" id="AFZ61403.1"/>
    </source>
</evidence>
<feature type="compositionally biased region" description="Polar residues" evidence="1">
    <location>
        <begin position="515"/>
        <end position="545"/>
    </location>
</feature>
<dbReference type="PATRIC" id="fig|272123.3.peg.6667"/>
<dbReference type="RefSeq" id="WP_015217864.1">
    <property type="nucleotide sequence ID" value="NC_019774.1"/>
</dbReference>
<feature type="region of interest" description="Disordered" evidence="1">
    <location>
        <begin position="496"/>
        <end position="565"/>
    </location>
</feature>
<evidence type="ECO:0000256" key="1">
    <source>
        <dbReference type="SAM" id="MobiDB-lite"/>
    </source>
</evidence>
<proteinExistence type="predicted"/>
<organism evidence="2 3">
    <name type="scientific">Anabaena cylindrica (strain ATCC 27899 / PCC 7122)</name>
    <dbReference type="NCBI Taxonomy" id="272123"/>
    <lineage>
        <taxon>Bacteria</taxon>
        <taxon>Bacillati</taxon>
        <taxon>Cyanobacteriota</taxon>
        <taxon>Cyanophyceae</taxon>
        <taxon>Nostocales</taxon>
        <taxon>Nostocaceae</taxon>
        <taxon>Anabaena</taxon>
    </lineage>
</organism>
<keyword evidence="2" id="KW-0614">Plasmid</keyword>
<dbReference type="KEGG" id="acy:Anacy_6133"/>
<sequence length="864" mass="99528">MYLPNKPEQNRTSKRRKNSQTRIEPHQPASEIGKRYVKYFWHPWSPIIAPANNSHSKPAWRTEDHYLQPSQLWRLHQNSDKLVGIRFAEYTRYATIDIDTFSDYHNLEAYQTIKTALENIGIVEIVPIQSSYSGGYHLIIPFSGKIPTFNLACALEQTIKDTGFNIRPGQIEIFPNPKPWGKDSITNYNAIRCPMQPESGALLLDQDLQPISHSVATFLDHCDHAASRQDLNKLRYACKKARKRHTKEQYRQKASIKIEEWQANWEEIIATGWTEYGQTNILLQIIVGYGIVFLDLQHEHLIEYAVETARNAPGYTEYCQHQKRIETRVRDWVKCTIRHQWYTPYASYPNRPLGTYINTFALAIADIREIKKQQNQDNLLPFEKPKSQNQQRSEKTQRRIRSIVQTLEIQQRIQKNRDTEIQNTWPVQTELNTEIELETELTETRLSGIVTERSKEISAEYKTLYNKTLSQRTLYKYKHLWHPQWYIPDPWEENSTTEKSVETNKNQQNRNQKNSINPSDNILNRNINPGNSQSPKNSANPYSEDNYTHFDPETPTWKKQQAQNPYPESDYTHFPYMKVLCLPFATSPAGAEVADVIEQMEEVQDSDLEIQVCQNESNELEAIQLSENFEFINSLNSLKIDLAQSNNQLESIVKLIVLQLNEVPIHQNFLFFFICSDLPKSDNQNLSMAKTDELDVVEPRVVVFEAEETAEHSLYSAKDEQGNGCIRHLIEHPILPKSSVQNGNNGGQIAPVGDGTPLDPLSVEPLLQGGKNGWQSGSVDDDSRIEELKRVTKLRLLAVTHAKKKVREYGVISGRLICGQERDRLEMSLRMQFYLDSGHKVLVAEATAWIAGNPGMHFGVDSLL</sequence>
<gene>
    <name evidence="2" type="ordered locus">Anacy_6133</name>
</gene>
<dbReference type="EMBL" id="CP003663">
    <property type="protein sequence ID" value="AFZ61403.1"/>
    <property type="molecule type" value="Genomic_DNA"/>
</dbReference>
<protein>
    <submittedName>
        <fullName evidence="2">Uncharacterized protein</fullName>
    </submittedName>
</protein>
<keyword evidence="3" id="KW-1185">Reference proteome</keyword>
<reference evidence="3" key="1">
    <citation type="journal article" date="2013" name="Proc. Natl. Acad. Sci. U.S.A.">
        <title>Improving the coverage of the cyanobacterial phylum using diversity-driven genome sequencing.</title>
        <authorList>
            <person name="Shih P.M."/>
            <person name="Wu D."/>
            <person name="Latifi A."/>
            <person name="Axen S.D."/>
            <person name="Fewer D.P."/>
            <person name="Talla E."/>
            <person name="Calteau A."/>
            <person name="Cai F."/>
            <person name="Tandeau de Marsac N."/>
            <person name="Rippka R."/>
            <person name="Herdman M."/>
            <person name="Sivonen K."/>
            <person name="Coursin T."/>
            <person name="Laurent T."/>
            <person name="Goodwin L."/>
            <person name="Nolan M."/>
            <person name="Davenport K.W."/>
            <person name="Han C.S."/>
            <person name="Rubin E.M."/>
            <person name="Eisen J.A."/>
            <person name="Woyke T."/>
            <person name="Gugger M."/>
            <person name="Kerfeld C.A."/>
        </authorList>
    </citation>
    <scope>NUCLEOTIDE SEQUENCE [LARGE SCALE GENOMIC DNA]</scope>
    <source>
        <strain evidence="3">ATCC 27899 / PCC 7122</strain>
    </source>
</reference>
<feature type="region of interest" description="Disordered" evidence="1">
    <location>
        <begin position="378"/>
        <end position="398"/>
    </location>
</feature>
<evidence type="ECO:0000313" key="3">
    <source>
        <dbReference type="Proteomes" id="UP000010474"/>
    </source>
</evidence>
<accession>K9ZQA1</accession>
<name>K9ZQA1_ANACC</name>
<dbReference type="OrthoDB" id="425592at2"/>
<feature type="region of interest" description="Disordered" evidence="1">
    <location>
        <begin position="1"/>
        <end position="28"/>
    </location>
</feature>
<feature type="compositionally biased region" description="Low complexity" evidence="1">
    <location>
        <begin position="504"/>
        <end position="514"/>
    </location>
</feature>
<dbReference type="Proteomes" id="UP000010474">
    <property type="component" value="Plasmid pANACY.04"/>
</dbReference>
<dbReference type="AlphaFoldDB" id="K9ZQA1"/>
<dbReference type="HOGENOM" id="CLU_377976_0_0_3"/>
<geneLocation type="plasmid" evidence="2 3">
    <name>pANACY.04</name>
</geneLocation>